<feature type="domain" description="HTH arsR-type" evidence="5">
    <location>
        <begin position="1"/>
        <end position="97"/>
    </location>
</feature>
<dbReference type="OrthoDB" id="8565358at2"/>
<sequence>MHLINIQPQEVFQSLADQTRVRIMRLLAVTGEETCLCELVDSLLEPQYKLSKHLKIIRQAGLLTSEKEGRWVYHRLVQGIQFLETLYQVLKELPDNNGIYTADLARFRERMCLREDGRCRVGSQNTELTTGGE</sequence>
<dbReference type="InterPro" id="IPR011991">
    <property type="entry name" value="ArsR-like_HTH"/>
</dbReference>
<evidence type="ECO:0000313" key="6">
    <source>
        <dbReference type="EMBL" id="TCV77494.1"/>
    </source>
</evidence>
<dbReference type="CDD" id="cd00090">
    <property type="entry name" value="HTH_ARSR"/>
    <property type="match status" value="1"/>
</dbReference>
<dbReference type="GO" id="GO:0046685">
    <property type="term" value="P:response to arsenic-containing substance"/>
    <property type="evidence" value="ECO:0007669"/>
    <property type="project" value="UniProtKB-KW"/>
</dbReference>
<comment type="caution">
    <text evidence="6">The sequence shown here is derived from an EMBL/GenBank/DDBJ whole genome shotgun (WGS) entry which is preliminary data.</text>
</comment>
<proteinExistence type="predicted"/>
<evidence type="ECO:0000259" key="5">
    <source>
        <dbReference type="PROSITE" id="PS50987"/>
    </source>
</evidence>
<dbReference type="InterPro" id="IPR036388">
    <property type="entry name" value="WH-like_DNA-bd_sf"/>
</dbReference>
<dbReference type="InterPro" id="IPR001845">
    <property type="entry name" value="HTH_ArsR_DNA-bd_dom"/>
</dbReference>
<dbReference type="PRINTS" id="PR00778">
    <property type="entry name" value="HTHARSR"/>
</dbReference>
<dbReference type="Gene3D" id="1.10.10.10">
    <property type="entry name" value="Winged helix-like DNA-binding domain superfamily/Winged helix DNA-binding domain"/>
    <property type="match status" value="1"/>
</dbReference>
<evidence type="ECO:0000256" key="2">
    <source>
        <dbReference type="ARBA" id="ARBA00023015"/>
    </source>
</evidence>
<name>A0A4R3XQB9_9PROT</name>
<dbReference type="SMART" id="SM00418">
    <property type="entry name" value="HTH_ARSR"/>
    <property type="match status" value="1"/>
</dbReference>
<evidence type="ECO:0000313" key="7">
    <source>
        <dbReference type="Proteomes" id="UP000295367"/>
    </source>
</evidence>
<dbReference type="AlphaFoldDB" id="A0A4R3XQB9"/>
<reference evidence="6 7" key="1">
    <citation type="submission" date="2019-03" db="EMBL/GenBank/DDBJ databases">
        <title>Genomic Encyclopedia of Type Strains, Phase IV (KMG-IV): sequencing the most valuable type-strain genomes for metagenomic binning, comparative biology and taxonomic classification.</title>
        <authorList>
            <person name="Goeker M."/>
        </authorList>
    </citation>
    <scope>NUCLEOTIDE SEQUENCE [LARGE SCALE GENOMIC DNA]</scope>
    <source>
        <strain evidence="6 7">DSM 100309</strain>
    </source>
</reference>
<evidence type="ECO:0000256" key="3">
    <source>
        <dbReference type="ARBA" id="ARBA00023125"/>
    </source>
</evidence>
<dbReference type="PANTHER" id="PTHR33154:SF18">
    <property type="entry name" value="ARSENICAL RESISTANCE OPERON REPRESSOR"/>
    <property type="match status" value="1"/>
</dbReference>
<evidence type="ECO:0000256" key="4">
    <source>
        <dbReference type="ARBA" id="ARBA00023163"/>
    </source>
</evidence>
<keyword evidence="4" id="KW-0804">Transcription</keyword>
<keyword evidence="1" id="KW-0059">Arsenical resistance</keyword>
<dbReference type="PROSITE" id="PS50987">
    <property type="entry name" value="HTH_ARSR_2"/>
    <property type="match status" value="1"/>
</dbReference>
<dbReference type="GO" id="GO:0003677">
    <property type="term" value="F:DNA binding"/>
    <property type="evidence" value="ECO:0007669"/>
    <property type="project" value="UniProtKB-KW"/>
</dbReference>
<dbReference type="RefSeq" id="WP_124946931.1">
    <property type="nucleotide sequence ID" value="NZ_BHVT01000050.1"/>
</dbReference>
<dbReference type="GO" id="GO:0003700">
    <property type="term" value="F:DNA-binding transcription factor activity"/>
    <property type="evidence" value="ECO:0007669"/>
    <property type="project" value="InterPro"/>
</dbReference>
<keyword evidence="2" id="KW-0805">Transcription regulation</keyword>
<keyword evidence="3" id="KW-0238">DNA-binding</keyword>
<dbReference type="PANTHER" id="PTHR33154">
    <property type="entry name" value="TRANSCRIPTIONAL REGULATOR, ARSR FAMILY"/>
    <property type="match status" value="1"/>
</dbReference>
<dbReference type="NCBIfam" id="NF033788">
    <property type="entry name" value="HTH_metalloreg"/>
    <property type="match status" value="1"/>
</dbReference>
<dbReference type="InterPro" id="IPR036390">
    <property type="entry name" value="WH_DNA-bd_sf"/>
</dbReference>
<gene>
    <name evidence="6" type="ORF">EDC63_1512</name>
</gene>
<dbReference type="EMBL" id="SMCO01000051">
    <property type="protein sequence ID" value="TCV77494.1"/>
    <property type="molecule type" value="Genomic_DNA"/>
</dbReference>
<dbReference type="SUPFAM" id="SSF46785">
    <property type="entry name" value="Winged helix' DNA-binding domain"/>
    <property type="match status" value="1"/>
</dbReference>
<evidence type="ECO:0000256" key="1">
    <source>
        <dbReference type="ARBA" id="ARBA00022849"/>
    </source>
</evidence>
<protein>
    <submittedName>
        <fullName evidence="6">ArsR family transcriptional regulator</fullName>
    </submittedName>
</protein>
<organism evidence="6 7">
    <name type="scientific">Sulfurirhabdus autotrophica</name>
    <dbReference type="NCBI Taxonomy" id="1706046"/>
    <lineage>
        <taxon>Bacteria</taxon>
        <taxon>Pseudomonadati</taxon>
        <taxon>Pseudomonadota</taxon>
        <taxon>Betaproteobacteria</taxon>
        <taxon>Nitrosomonadales</taxon>
        <taxon>Sulfuricellaceae</taxon>
        <taxon>Sulfurirhabdus</taxon>
    </lineage>
</organism>
<keyword evidence="7" id="KW-1185">Reference proteome</keyword>
<accession>A0A4R3XQB9</accession>
<dbReference type="InterPro" id="IPR051081">
    <property type="entry name" value="HTH_MetalResp_TranReg"/>
</dbReference>
<dbReference type="Proteomes" id="UP000295367">
    <property type="component" value="Unassembled WGS sequence"/>
</dbReference>
<dbReference type="Pfam" id="PF01022">
    <property type="entry name" value="HTH_5"/>
    <property type="match status" value="1"/>
</dbReference>